<dbReference type="Proteomes" id="UP001601059">
    <property type="component" value="Unassembled WGS sequence"/>
</dbReference>
<dbReference type="InterPro" id="IPR027417">
    <property type="entry name" value="P-loop_NTPase"/>
</dbReference>
<dbReference type="SUPFAM" id="SSF52540">
    <property type="entry name" value="P-loop containing nucleoside triphosphate hydrolases"/>
    <property type="match status" value="1"/>
</dbReference>
<dbReference type="Pfam" id="PF10662">
    <property type="entry name" value="PduV-EutP"/>
    <property type="match status" value="1"/>
</dbReference>
<organism evidence="2 3">
    <name type="scientific">Cytobacillus spartinae</name>
    <dbReference type="NCBI Taxonomy" id="3299023"/>
    <lineage>
        <taxon>Bacteria</taxon>
        <taxon>Bacillati</taxon>
        <taxon>Bacillota</taxon>
        <taxon>Bacilli</taxon>
        <taxon>Bacillales</taxon>
        <taxon>Bacillaceae</taxon>
        <taxon>Cytobacillus</taxon>
    </lineage>
</organism>
<accession>A0ABW6K9J0</accession>
<protein>
    <submittedName>
        <fullName evidence="2">EutP/PduV family microcompartment system protein</fullName>
    </submittedName>
</protein>
<comment type="similarity">
    <text evidence="1">Belongs to the EutP/PduV family.</text>
</comment>
<dbReference type="PIRSF" id="PIRSF036409">
    <property type="entry name" value="EutP_PduV"/>
    <property type="match status" value="1"/>
</dbReference>
<reference evidence="2 3" key="1">
    <citation type="submission" date="2024-08" db="EMBL/GenBank/DDBJ databases">
        <title>Two novel Cytobacillus novel species.</title>
        <authorList>
            <person name="Liu G."/>
        </authorList>
    </citation>
    <scope>NUCLEOTIDE SEQUENCE [LARGE SCALE GENOMIC DNA]</scope>
    <source>
        <strain evidence="2 3">FJAT-54145</strain>
    </source>
</reference>
<dbReference type="Gene3D" id="3.40.50.300">
    <property type="entry name" value="P-loop containing nucleotide triphosphate hydrolases"/>
    <property type="match status" value="1"/>
</dbReference>
<evidence type="ECO:0000313" key="2">
    <source>
        <dbReference type="EMBL" id="MFE8700870.1"/>
    </source>
</evidence>
<dbReference type="PANTHER" id="PTHR40453:SF1">
    <property type="entry name" value="PROTEIN YOEF"/>
    <property type="match status" value="1"/>
</dbReference>
<dbReference type="RefSeq" id="WP_389360457.1">
    <property type="nucleotide sequence ID" value="NZ_JBIACK010000003.1"/>
</dbReference>
<dbReference type="InterPro" id="IPR012381">
    <property type="entry name" value="EutP_PduV"/>
</dbReference>
<evidence type="ECO:0000256" key="1">
    <source>
        <dbReference type="PIRNR" id="PIRNR036409"/>
    </source>
</evidence>
<name>A0ABW6K9J0_9BACI</name>
<gene>
    <name evidence="2" type="ORF">ACFYKX_09605</name>
</gene>
<sequence>MKNRAMLIGAIGTGKTTLTLALLGKNVKPYKTQSLIYYDWIVDTPGEYTENPLYYKSIMTTALEVTHVLFIQDATKRNSIFPPGFSTGINKHIIGVVTKCDHENADVDRAVGYLKKVINKGPIVLTSAVENQGIQDLQKLITCSSMKEIRDLASTLENALIV</sequence>
<dbReference type="PANTHER" id="PTHR40453">
    <property type="entry name" value="PROTEIN YOEF"/>
    <property type="match status" value="1"/>
</dbReference>
<proteinExistence type="inferred from homology"/>
<keyword evidence="3" id="KW-1185">Reference proteome</keyword>
<dbReference type="EMBL" id="JBIACK010000003">
    <property type="protein sequence ID" value="MFE8700870.1"/>
    <property type="molecule type" value="Genomic_DNA"/>
</dbReference>
<keyword evidence="1" id="KW-0547">Nucleotide-binding</keyword>
<dbReference type="CDD" id="cd00882">
    <property type="entry name" value="Ras_like_GTPase"/>
    <property type="match status" value="1"/>
</dbReference>
<evidence type="ECO:0000313" key="3">
    <source>
        <dbReference type="Proteomes" id="UP001601059"/>
    </source>
</evidence>
<comment type="caution">
    <text evidence="2">The sequence shown here is derived from an EMBL/GenBank/DDBJ whole genome shotgun (WGS) entry which is preliminary data.</text>
</comment>